<evidence type="ECO:0000256" key="8">
    <source>
        <dbReference type="ARBA" id="ARBA00022741"/>
    </source>
</evidence>
<evidence type="ECO:0000256" key="9">
    <source>
        <dbReference type="ARBA" id="ARBA00022777"/>
    </source>
</evidence>
<sequence>MVKFILSLGGSLIYPEKIDIDYLKAFRALILRYLDKNEFYIITGGGRLAREAQAAVKSAGDVSGKNLDWLGIAATRVNAELVKSIFGNEANSEIIYDPNIAPAEKKRIYVGGGSRPGWSSDYVAVSLAKTVGAITVLNLSNIDYVYEQDPRKNPDAKPIEKMSWSDMKKIVGGKWTPGSNVPFDPVACKLAEESGISVVVMNGKNLDNLEKYFKEENFVGTVIG</sequence>
<dbReference type="GO" id="GO:0005737">
    <property type="term" value="C:cytoplasm"/>
    <property type="evidence" value="ECO:0007669"/>
    <property type="project" value="UniProtKB-SubCell"/>
</dbReference>
<evidence type="ECO:0000256" key="7">
    <source>
        <dbReference type="ARBA" id="ARBA00022679"/>
    </source>
</evidence>
<dbReference type="AlphaFoldDB" id="A0A1F5TDU8"/>
<keyword evidence="11" id="KW-0665">Pyrimidine biosynthesis</keyword>
<dbReference type="InterPro" id="IPR011818">
    <property type="entry name" value="Uridylate_kinase_arch/spir"/>
</dbReference>
<evidence type="ECO:0000259" key="14">
    <source>
        <dbReference type="Pfam" id="PF00696"/>
    </source>
</evidence>
<dbReference type="PANTHER" id="PTHR42833:SF4">
    <property type="entry name" value="URIDYLATE KINASE PUMPKIN, CHLOROPLASTIC"/>
    <property type="match status" value="1"/>
</dbReference>
<dbReference type="GO" id="GO:0044210">
    <property type="term" value="P:'de novo' CTP biosynthetic process"/>
    <property type="evidence" value="ECO:0007669"/>
    <property type="project" value="UniProtKB-UniPathway"/>
</dbReference>
<evidence type="ECO:0000256" key="11">
    <source>
        <dbReference type="ARBA" id="ARBA00022975"/>
    </source>
</evidence>
<comment type="catalytic activity">
    <reaction evidence="13">
        <text>UMP + ATP = UDP + ADP</text>
        <dbReference type="Rhea" id="RHEA:24400"/>
        <dbReference type="ChEBI" id="CHEBI:30616"/>
        <dbReference type="ChEBI" id="CHEBI:57865"/>
        <dbReference type="ChEBI" id="CHEBI:58223"/>
        <dbReference type="ChEBI" id="CHEBI:456216"/>
        <dbReference type="EC" id="2.7.4.22"/>
    </reaction>
</comment>
<dbReference type="InterPro" id="IPR036393">
    <property type="entry name" value="AceGlu_kinase-like_sf"/>
</dbReference>
<evidence type="ECO:0000256" key="5">
    <source>
        <dbReference type="ARBA" id="ARBA00016403"/>
    </source>
</evidence>
<dbReference type="InterPro" id="IPR011817">
    <property type="entry name" value="Uridylate_kinase"/>
</dbReference>
<keyword evidence="9" id="KW-0418">Kinase</keyword>
<evidence type="ECO:0000256" key="6">
    <source>
        <dbReference type="ARBA" id="ARBA00022490"/>
    </source>
</evidence>
<comment type="subcellular location">
    <subcellularLocation>
        <location evidence="1">Cytoplasm</location>
    </subcellularLocation>
</comment>
<dbReference type="PANTHER" id="PTHR42833">
    <property type="entry name" value="URIDYLATE KINASE"/>
    <property type="match status" value="1"/>
</dbReference>
<protein>
    <recommendedName>
        <fullName evidence="5">Uridylate kinase</fullName>
        <ecNumber evidence="4">2.7.4.22</ecNumber>
    </recommendedName>
    <alternativeName>
        <fullName evidence="12">Uridine monophosphate kinase</fullName>
    </alternativeName>
</protein>
<dbReference type="PIRSF" id="PIRSF005650">
    <property type="entry name" value="Uridylate_kin"/>
    <property type="match status" value="1"/>
</dbReference>
<keyword evidence="10" id="KW-0067">ATP-binding</keyword>
<evidence type="ECO:0000313" key="16">
    <source>
        <dbReference type="Proteomes" id="UP000178656"/>
    </source>
</evidence>
<organism evidence="15 16">
    <name type="scientific">Candidatus Falkowbacteria bacterium RIFOXYC2_FULL_48_21</name>
    <dbReference type="NCBI Taxonomy" id="1798005"/>
    <lineage>
        <taxon>Bacteria</taxon>
        <taxon>Candidatus Falkowiibacteriota</taxon>
    </lineage>
</organism>
<comment type="caution">
    <text evidence="15">The sequence shown here is derived from an EMBL/GenBank/DDBJ whole genome shotgun (WGS) entry which is preliminary data.</text>
</comment>
<gene>
    <name evidence="15" type="ORF">A2482_03010</name>
</gene>
<evidence type="ECO:0000256" key="4">
    <source>
        <dbReference type="ARBA" id="ARBA00012899"/>
    </source>
</evidence>
<evidence type="ECO:0000256" key="3">
    <source>
        <dbReference type="ARBA" id="ARBA00007614"/>
    </source>
</evidence>
<evidence type="ECO:0000256" key="10">
    <source>
        <dbReference type="ARBA" id="ARBA00022840"/>
    </source>
</evidence>
<dbReference type="GO" id="GO:0033862">
    <property type="term" value="F:UMP kinase activity"/>
    <property type="evidence" value="ECO:0007669"/>
    <property type="project" value="UniProtKB-EC"/>
</dbReference>
<evidence type="ECO:0000256" key="1">
    <source>
        <dbReference type="ARBA" id="ARBA00004496"/>
    </source>
</evidence>
<keyword evidence="8" id="KW-0547">Nucleotide-binding</keyword>
<dbReference type="SUPFAM" id="SSF53633">
    <property type="entry name" value="Carbamate kinase-like"/>
    <property type="match status" value="1"/>
</dbReference>
<dbReference type="Proteomes" id="UP000178656">
    <property type="component" value="Unassembled WGS sequence"/>
</dbReference>
<name>A0A1F5TDU8_9BACT</name>
<evidence type="ECO:0000256" key="13">
    <source>
        <dbReference type="ARBA" id="ARBA00047767"/>
    </source>
</evidence>
<keyword evidence="6" id="KW-0963">Cytoplasm</keyword>
<dbReference type="Gene3D" id="3.40.1160.10">
    <property type="entry name" value="Acetylglutamate kinase-like"/>
    <property type="match status" value="1"/>
</dbReference>
<evidence type="ECO:0000313" key="15">
    <source>
        <dbReference type="EMBL" id="OGF36943.1"/>
    </source>
</evidence>
<reference evidence="15 16" key="1">
    <citation type="journal article" date="2016" name="Nat. Commun.">
        <title>Thousands of microbial genomes shed light on interconnected biogeochemical processes in an aquifer system.</title>
        <authorList>
            <person name="Anantharaman K."/>
            <person name="Brown C.T."/>
            <person name="Hug L.A."/>
            <person name="Sharon I."/>
            <person name="Castelle C.J."/>
            <person name="Probst A.J."/>
            <person name="Thomas B.C."/>
            <person name="Singh A."/>
            <person name="Wilkins M.J."/>
            <person name="Karaoz U."/>
            <person name="Brodie E.L."/>
            <person name="Williams K.H."/>
            <person name="Hubbard S.S."/>
            <person name="Banfield J.F."/>
        </authorList>
    </citation>
    <scope>NUCLEOTIDE SEQUENCE [LARGE SCALE GENOMIC DNA]</scope>
</reference>
<keyword evidence="7" id="KW-0808">Transferase</keyword>
<dbReference type="UniPathway" id="UPA00159">
    <property type="reaction ID" value="UER00275"/>
</dbReference>
<proteinExistence type="inferred from homology"/>
<comment type="pathway">
    <text evidence="2">Pyrimidine metabolism; CTP biosynthesis via de novo pathway; UDP from UMP (UMPK route): step 1/1.</text>
</comment>
<comment type="similarity">
    <text evidence="3">Belongs to the UMP kinase family.</text>
</comment>
<evidence type="ECO:0000256" key="2">
    <source>
        <dbReference type="ARBA" id="ARBA00004791"/>
    </source>
</evidence>
<dbReference type="EMBL" id="MFGM01000027">
    <property type="protein sequence ID" value="OGF36943.1"/>
    <property type="molecule type" value="Genomic_DNA"/>
</dbReference>
<accession>A0A1F5TDU8</accession>
<dbReference type="GO" id="GO:0005524">
    <property type="term" value="F:ATP binding"/>
    <property type="evidence" value="ECO:0007669"/>
    <property type="project" value="UniProtKB-KW"/>
</dbReference>
<dbReference type="EC" id="2.7.4.22" evidence="4"/>
<dbReference type="InterPro" id="IPR001048">
    <property type="entry name" value="Asp/Glu/Uridylate_kinase"/>
</dbReference>
<dbReference type="GO" id="GO:0006225">
    <property type="term" value="P:UDP biosynthetic process"/>
    <property type="evidence" value="ECO:0007669"/>
    <property type="project" value="TreeGrafter"/>
</dbReference>
<dbReference type="NCBIfam" id="TIGR02076">
    <property type="entry name" value="pyrH_arch"/>
    <property type="match status" value="1"/>
</dbReference>
<evidence type="ECO:0000256" key="12">
    <source>
        <dbReference type="ARBA" id="ARBA00032092"/>
    </source>
</evidence>
<dbReference type="Pfam" id="PF00696">
    <property type="entry name" value="AA_kinase"/>
    <property type="match status" value="1"/>
</dbReference>
<feature type="domain" description="Aspartate/glutamate/uridylate kinase" evidence="14">
    <location>
        <begin position="4"/>
        <end position="202"/>
    </location>
</feature>